<keyword evidence="8 10" id="KW-0472">Membrane</keyword>
<feature type="transmembrane region" description="Helical" evidence="10">
    <location>
        <begin position="289"/>
        <end position="306"/>
    </location>
</feature>
<feature type="transmembrane region" description="Helical" evidence="10">
    <location>
        <begin position="160"/>
        <end position="189"/>
    </location>
</feature>
<proteinExistence type="inferred from homology"/>
<keyword evidence="5 10" id="KW-0812">Transmembrane</keyword>
<organism evidence="12 13">
    <name type="scientific">Coemansia javaensis</name>
    <dbReference type="NCBI Taxonomy" id="2761396"/>
    <lineage>
        <taxon>Eukaryota</taxon>
        <taxon>Fungi</taxon>
        <taxon>Fungi incertae sedis</taxon>
        <taxon>Zoopagomycota</taxon>
        <taxon>Kickxellomycotina</taxon>
        <taxon>Kickxellomycetes</taxon>
        <taxon>Kickxellales</taxon>
        <taxon>Kickxellaceae</taxon>
        <taxon>Coemansia</taxon>
    </lineage>
</organism>
<keyword evidence="4" id="KW-0808">Transferase</keyword>
<dbReference type="EC" id="2.4.1.-" evidence="10"/>
<dbReference type="InterPro" id="IPR005599">
    <property type="entry name" value="GPI_mannosylTrfase"/>
</dbReference>
<reference evidence="12" key="1">
    <citation type="submission" date="2022-07" db="EMBL/GenBank/DDBJ databases">
        <title>Phylogenomic reconstructions and comparative analyses of Kickxellomycotina fungi.</title>
        <authorList>
            <person name="Reynolds N.K."/>
            <person name="Stajich J.E."/>
            <person name="Barry K."/>
            <person name="Grigoriev I.V."/>
            <person name="Crous P."/>
            <person name="Smith M.E."/>
        </authorList>
    </citation>
    <scope>NUCLEOTIDE SEQUENCE</scope>
    <source>
        <strain evidence="12">NBRC 105414</strain>
    </source>
</reference>
<sequence>MALARRPLACALALRLAGALLVHTYIHPDETWQSLEVAHRLAFGYGYATWEWRHGLRGFAHPMLFAAVYRAVRMLGLDGTFLVVAAPYALAAAIAAAADYATLRLADRVAGRDVARWALACSAASMAMATGVTRPLANSAETALAAGAFACWPWGRGGSLLAALVLAALACIVRPTSAALWLCAALALLASQPRARMAVRAARIVGTAACVGAAAVAAMLAIDRVGYGRWVLPPYNFYMFNVHEGLATWFGETPALYHLYASVPILFTSMLPFVLHGIYLAFRTHAVTRAPAVVALGAAVLFSLAGHSEYRFLYPLLPIGHLYAAVSINALAGPLGKPAAAATATMAPPPASPKGAAKRRWWSPATVLAYLLLTNVPPALYLNLVHQRGVVDVMRHLRHGAQAGRVTSIGFLMPCHSTPFYSHLHVDIPMWFLSCEPPLSRAGLDSHYWEAGDFEQHPAEFVREIFAASGPPAPPRSRRQKPSHLVLYDATARRIPHDLAALGYAETARFFNTHFSGDPRRSGDVVVYALSG</sequence>
<keyword evidence="7 10" id="KW-1133">Transmembrane helix</keyword>
<evidence type="ECO:0000256" key="8">
    <source>
        <dbReference type="ARBA" id="ARBA00023136"/>
    </source>
</evidence>
<evidence type="ECO:0000256" key="5">
    <source>
        <dbReference type="ARBA" id="ARBA00022692"/>
    </source>
</evidence>
<keyword evidence="3 10" id="KW-0328">Glycosyltransferase</keyword>
<accession>A0A9W8HGK2</accession>
<dbReference type="EMBL" id="JANBUL010000114">
    <property type="protein sequence ID" value="KAJ2781118.1"/>
    <property type="molecule type" value="Genomic_DNA"/>
</dbReference>
<evidence type="ECO:0000256" key="2">
    <source>
        <dbReference type="ARBA" id="ARBA00006065"/>
    </source>
</evidence>
<feature type="chain" id="PRO_5040758759" description="Mannosyltransferase" evidence="11">
    <location>
        <begin position="20"/>
        <end position="532"/>
    </location>
</feature>
<feature type="transmembrane region" description="Helical" evidence="10">
    <location>
        <begin position="201"/>
        <end position="222"/>
    </location>
</feature>
<name>A0A9W8HGK2_9FUNG</name>
<evidence type="ECO:0000256" key="9">
    <source>
        <dbReference type="ARBA" id="ARBA00024708"/>
    </source>
</evidence>
<dbReference type="GO" id="GO:0005789">
    <property type="term" value="C:endoplasmic reticulum membrane"/>
    <property type="evidence" value="ECO:0007669"/>
    <property type="project" value="UniProtKB-SubCell"/>
</dbReference>
<evidence type="ECO:0000313" key="13">
    <source>
        <dbReference type="Proteomes" id="UP001140217"/>
    </source>
</evidence>
<gene>
    <name evidence="12" type="primary">GPI10</name>
    <name evidence="12" type="ORF">H4R18_003060</name>
</gene>
<feature type="transmembrane region" description="Helical" evidence="10">
    <location>
        <begin position="81"/>
        <end position="102"/>
    </location>
</feature>
<protein>
    <recommendedName>
        <fullName evidence="10">Mannosyltransferase</fullName>
        <ecNumber evidence="10">2.4.1.-</ecNumber>
    </recommendedName>
</protein>
<dbReference type="PANTHER" id="PTHR22760">
    <property type="entry name" value="GLYCOSYLTRANSFERASE"/>
    <property type="match status" value="1"/>
</dbReference>
<dbReference type="GO" id="GO:0006506">
    <property type="term" value="P:GPI anchor biosynthetic process"/>
    <property type="evidence" value="ECO:0007669"/>
    <property type="project" value="TreeGrafter"/>
</dbReference>
<comment type="similarity">
    <text evidence="2">Belongs to the glycosyltransferase 22 family. PIGB subfamily.</text>
</comment>
<keyword evidence="6 10" id="KW-0256">Endoplasmic reticulum</keyword>
<keyword evidence="11" id="KW-0732">Signal</keyword>
<feature type="signal peptide" evidence="11">
    <location>
        <begin position="1"/>
        <end position="19"/>
    </location>
</feature>
<feature type="transmembrane region" description="Helical" evidence="10">
    <location>
        <begin position="259"/>
        <end position="282"/>
    </location>
</feature>
<dbReference type="OrthoDB" id="416834at2759"/>
<evidence type="ECO:0000256" key="3">
    <source>
        <dbReference type="ARBA" id="ARBA00022676"/>
    </source>
</evidence>
<dbReference type="PANTHER" id="PTHR22760:SF4">
    <property type="entry name" value="GPI MANNOSYLTRANSFERASE 3"/>
    <property type="match status" value="1"/>
</dbReference>
<comment type="subcellular location">
    <subcellularLocation>
        <location evidence="1 10">Endoplasmic reticulum membrane</location>
        <topology evidence="1 10">Multi-pass membrane protein</topology>
    </subcellularLocation>
</comment>
<dbReference type="AlphaFoldDB" id="A0A9W8HGK2"/>
<evidence type="ECO:0000256" key="10">
    <source>
        <dbReference type="RuleBase" id="RU363075"/>
    </source>
</evidence>
<dbReference type="GO" id="GO:0000026">
    <property type="term" value="F:alpha-1,2-mannosyltransferase activity"/>
    <property type="evidence" value="ECO:0007669"/>
    <property type="project" value="TreeGrafter"/>
</dbReference>
<comment type="caution">
    <text evidence="12">The sequence shown here is derived from an EMBL/GenBank/DDBJ whole genome shotgun (WGS) entry which is preliminary data.</text>
</comment>
<dbReference type="Pfam" id="PF03901">
    <property type="entry name" value="Glyco_transf_22"/>
    <property type="match status" value="1"/>
</dbReference>
<evidence type="ECO:0000256" key="1">
    <source>
        <dbReference type="ARBA" id="ARBA00004477"/>
    </source>
</evidence>
<evidence type="ECO:0000256" key="4">
    <source>
        <dbReference type="ARBA" id="ARBA00022679"/>
    </source>
</evidence>
<evidence type="ECO:0000313" key="12">
    <source>
        <dbReference type="EMBL" id="KAJ2781118.1"/>
    </source>
</evidence>
<dbReference type="Proteomes" id="UP001140217">
    <property type="component" value="Unassembled WGS sequence"/>
</dbReference>
<evidence type="ECO:0000256" key="7">
    <source>
        <dbReference type="ARBA" id="ARBA00022989"/>
    </source>
</evidence>
<comment type="function">
    <text evidence="9">Mannosyltransferase involved in glycosylphosphatidylinositol-anchor biosynthesis. Transfers the third mannose to Man2-GlcN-acyl-PI during GPI precursor assembly.</text>
</comment>
<evidence type="ECO:0000256" key="11">
    <source>
        <dbReference type="SAM" id="SignalP"/>
    </source>
</evidence>
<keyword evidence="13" id="KW-1185">Reference proteome</keyword>
<evidence type="ECO:0000256" key="6">
    <source>
        <dbReference type="ARBA" id="ARBA00022824"/>
    </source>
</evidence>